<dbReference type="Proteomes" id="UP001153636">
    <property type="component" value="Chromosome 4"/>
</dbReference>
<proteinExistence type="predicted"/>
<keyword evidence="3" id="KW-1185">Reference proteome</keyword>
<reference evidence="2" key="1">
    <citation type="submission" date="2022-01" db="EMBL/GenBank/DDBJ databases">
        <authorList>
            <person name="King R."/>
        </authorList>
    </citation>
    <scope>NUCLEOTIDE SEQUENCE</scope>
</reference>
<organism evidence="2 3">
    <name type="scientific">Psylliodes chrysocephalus</name>
    <dbReference type="NCBI Taxonomy" id="3402493"/>
    <lineage>
        <taxon>Eukaryota</taxon>
        <taxon>Metazoa</taxon>
        <taxon>Ecdysozoa</taxon>
        <taxon>Arthropoda</taxon>
        <taxon>Hexapoda</taxon>
        <taxon>Insecta</taxon>
        <taxon>Pterygota</taxon>
        <taxon>Neoptera</taxon>
        <taxon>Endopterygota</taxon>
        <taxon>Coleoptera</taxon>
        <taxon>Polyphaga</taxon>
        <taxon>Cucujiformia</taxon>
        <taxon>Chrysomeloidea</taxon>
        <taxon>Chrysomelidae</taxon>
        <taxon>Galerucinae</taxon>
        <taxon>Alticini</taxon>
        <taxon>Psylliodes</taxon>
    </lineage>
</organism>
<feature type="compositionally biased region" description="Polar residues" evidence="1">
    <location>
        <begin position="364"/>
        <end position="373"/>
    </location>
</feature>
<evidence type="ECO:0000313" key="2">
    <source>
        <dbReference type="EMBL" id="CAH1110191.1"/>
    </source>
</evidence>
<name>A0A9P0CXJ2_9CUCU</name>
<dbReference type="EMBL" id="OV651816">
    <property type="protein sequence ID" value="CAH1110191.1"/>
    <property type="molecule type" value="Genomic_DNA"/>
</dbReference>
<sequence>MAANSERVRPKLSKKSKIKVENKPFYDSDEEIGWGRKLTLKEVKARLNKPQFPVPQLVLDPHARYSTPSFKQTNFVSSESHIENEMEQINKDDSIPAISEYLTASEEGNSVCATNYLSVVEPNVEKSSVYLSTIDIEESDNNLVDTRLNFVKKALNTTVDDIENEYHTFETTVSSSIESTDSSISISKNDLVILISSDEDELESQDFSFEMKREQLSCVTEEGEDKSNSFSSQKDFTTGNDAYSTKNCRTDEGTAWGKSSFYARNSKPAIDELDISSASALNTTLDRMNAILGENLSLNENANSEDEEEVNKNSLTVPQTCNLISGSFLHLPTSLKFNTADKHCSPERPYNTPSKTTKPIKLTPKNTPISKSNIPIFKKSPDFRMPDLPNKPKTLNRSKVNYKDIVSPVRMYIKYSPKPVLQQTVHAKDKPYSKFNHSPRVLEAGNQMDSLAIPNVVYKPSKKQIFALDETTNFPFSLDKMIKKSSVVKHERHPLRPNCYQDETLDPEAELTKSFLSDCSNLSGIENISILHKKTALRK</sequence>
<evidence type="ECO:0000256" key="1">
    <source>
        <dbReference type="SAM" id="MobiDB-lite"/>
    </source>
</evidence>
<protein>
    <submittedName>
        <fullName evidence="2">Uncharacterized protein</fullName>
    </submittedName>
</protein>
<gene>
    <name evidence="2" type="ORF">PSYICH_LOCUS10637</name>
</gene>
<dbReference type="OrthoDB" id="6781862at2759"/>
<dbReference type="AlphaFoldDB" id="A0A9P0CXJ2"/>
<feature type="region of interest" description="Disordered" evidence="1">
    <location>
        <begin position="340"/>
        <end position="395"/>
    </location>
</feature>
<accession>A0A9P0CXJ2</accession>
<evidence type="ECO:0000313" key="3">
    <source>
        <dbReference type="Proteomes" id="UP001153636"/>
    </source>
</evidence>